<dbReference type="Proteomes" id="UP000827872">
    <property type="component" value="Linkage Group LG05"/>
</dbReference>
<organism evidence="1 2">
    <name type="scientific">Sphaerodactylus townsendi</name>
    <dbReference type="NCBI Taxonomy" id="933632"/>
    <lineage>
        <taxon>Eukaryota</taxon>
        <taxon>Metazoa</taxon>
        <taxon>Chordata</taxon>
        <taxon>Craniata</taxon>
        <taxon>Vertebrata</taxon>
        <taxon>Euteleostomi</taxon>
        <taxon>Lepidosauria</taxon>
        <taxon>Squamata</taxon>
        <taxon>Bifurcata</taxon>
        <taxon>Gekkota</taxon>
        <taxon>Sphaerodactylidae</taxon>
        <taxon>Sphaerodactylus</taxon>
    </lineage>
</organism>
<keyword evidence="2" id="KW-1185">Reference proteome</keyword>
<evidence type="ECO:0000313" key="2">
    <source>
        <dbReference type="Proteomes" id="UP000827872"/>
    </source>
</evidence>
<accession>A0ACB8F4G1</accession>
<sequence length="72" mass="7951">MKLRPEEARSPAEKPRPSRPPRLGVAVEMLRGGGVDEEALKVSDALRVERLPVGTCGQGDLQILQDLYSRVR</sequence>
<comment type="caution">
    <text evidence="1">The sequence shown here is derived from an EMBL/GenBank/DDBJ whole genome shotgun (WGS) entry which is preliminary data.</text>
</comment>
<dbReference type="EMBL" id="CM037618">
    <property type="protein sequence ID" value="KAH7999779.1"/>
    <property type="molecule type" value="Genomic_DNA"/>
</dbReference>
<gene>
    <name evidence="1" type="ORF">K3G42_018869</name>
</gene>
<reference evidence="1" key="1">
    <citation type="submission" date="2021-08" db="EMBL/GenBank/DDBJ databases">
        <title>The first chromosome-level gecko genome reveals the dynamic sex chromosomes of Neotropical dwarf geckos (Sphaerodactylidae: Sphaerodactylus).</title>
        <authorList>
            <person name="Pinto B.J."/>
            <person name="Keating S.E."/>
            <person name="Gamble T."/>
        </authorList>
    </citation>
    <scope>NUCLEOTIDE SEQUENCE</scope>
    <source>
        <strain evidence="1">TG3544</strain>
    </source>
</reference>
<name>A0ACB8F4G1_9SAUR</name>
<proteinExistence type="predicted"/>
<evidence type="ECO:0000313" key="1">
    <source>
        <dbReference type="EMBL" id="KAH7999779.1"/>
    </source>
</evidence>
<protein>
    <submittedName>
        <fullName evidence="1">Uncharacterized protein</fullName>
    </submittedName>
</protein>